<dbReference type="EMBL" id="OZ020099">
    <property type="protein sequence ID" value="CAK9271577.1"/>
    <property type="molecule type" value="Genomic_DNA"/>
</dbReference>
<dbReference type="PANTHER" id="PTHR47032:SF1">
    <property type="entry name" value="UDP-D-XYLOSE:L-FUCOSE ALPHA-1,3-D-XYLOSYLTRANSFERASE-RELATED"/>
    <property type="match status" value="1"/>
</dbReference>
<dbReference type="PANTHER" id="PTHR47032">
    <property type="entry name" value="UDP-D-XYLOSE:L-FUCOSE ALPHA-1,3-D-XYLOSYLTRANSFERASE-RELATED"/>
    <property type="match status" value="1"/>
</dbReference>
<evidence type="ECO:0000259" key="1">
    <source>
        <dbReference type="Pfam" id="PF03407"/>
    </source>
</evidence>
<gene>
    <name evidence="2" type="ORF">CSSPJE1EN1_LOCUS17055</name>
</gene>
<dbReference type="Pfam" id="PF03407">
    <property type="entry name" value="Nucleotid_trans"/>
    <property type="match status" value="1"/>
</dbReference>
<reference evidence="2" key="1">
    <citation type="submission" date="2024-02" db="EMBL/GenBank/DDBJ databases">
        <authorList>
            <consortium name="ELIXIR-Norway"/>
            <consortium name="Elixir Norway"/>
        </authorList>
    </citation>
    <scope>NUCLEOTIDE SEQUENCE</scope>
</reference>
<dbReference type="InterPro" id="IPR052636">
    <property type="entry name" value="UDP-D-xylose:L-fucose_XylT"/>
</dbReference>
<protein>
    <recommendedName>
        <fullName evidence="1">Nucleotide-diphospho-sugar transferase domain-containing protein</fullName>
    </recommendedName>
</protein>
<name>A0ABP0WYT0_9BRYO</name>
<feature type="domain" description="Nucleotide-diphospho-sugar transferase" evidence="1">
    <location>
        <begin position="47"/>
        <end position="179"/>
    </location>
</feature>
<organism evidence="2 3">
    <name type="scientific">Sphagnum jensenii</name>
    <dbReference type="NCBI Taxonomy" id="128206"/>
    <lineage>
        <taxon>Eukaryota</taxon>
        <taxon>Viridiplantae</taxon>
        <taxon>Streptophyta</taxon>
        <taxon>Embryophyta</taxon>
        <taxon>Bryophyta</taxon>
        <taxon>Sphagnophytina</taxon>
        <taxon>Sphagnopsida</taxon>
        <taxon>Sphagnales</taxon>
        <taxon>Sphagnaceae</taxon>
        <taxon>Sphagnum</taxon>
    </lineage>
</organism>
<evidence type="ECO:0000313" key="2">
    <source>
        <dbReference type="EMBL" id="CAK9271577.1"/>
    </source>
</evidence>
<sequence length="183" mass="20846">MWFQYPQLQTAPQTHTFGSQLRASRYLNFTAFSALQGLFNLTSCRPHLLAILQLGYAVLYNDVDLVWLADPFPLFEGHHDIFLSDDLAVVKPEIRSHEQPPPGKKGCTHLCSCMLFLRLTEGARLLLHLWIKELQGQPWTFHDRENDQPGFTRALNKTASQVDVYLLPQVAFSPGGLYFTIDS</sequence>
<dbReference type="Proteomes" id="UP001497444">
    <property type="component" value="Chromosome 4"/>
</dbReference>
<evidence type="ECO:0000313" key="3">
    <source>
        <dbReference type="Proteomes" id="UP001497444"/>
    </source>
</evidence>
<proteinExistence type="predicted"/>
<keyword evidence="3" id="KW-1185">Reference proteome</keyword>
<accession>A0ABP0WYT0</accession>
<dbReference type="InterPro" id="IPR005069">
    <property type="entry name" value="Nucl-diP-sugar_transferase"/>
</dbReference>